<dbReference type="SUPFAM" id="SSF56672">
    <property type="entry name" value="DNA/RNA polymerases"/>
    <property type="match status" value="1"/>
</dbReference>
<dbReference type="InterPro" id="IPR043128">
    <property type="entry name" value="Rev_trsase/Diguanyl_cyclase"/>
</dbReference>
<reference evidence="3 4" key="1">
    <citation type="submission" date="2013-12" db="EMBL/GenBank/DDBJ databases">
        <authorList>
            <person name="Cubeta M."/>
            <person name="Pakala S."/>
            <person name="Fedorova N."/>
            <person name="Thomas E."/>
            <person name="Dean R."/>
            <person name="Jabaji S."/>
            <person name="Neate S."/>
            <person name="Toda T."/>
            <person name="Tavantzis S."/>
            <person name="Vilgalys R."/>
            <person name="Bharathan N."/>
            <person name="Pakala S."/>
            <person name="Losada L.S."/>
            <person name="Zafar N."/>
            <person name="Nierman W."/>
        </authorList>
    </citation>
    <scope>NUCLEOTIDE SEQUENCE [LARGE SCALE GENOMIC DNA]</scope>
    <source>
        <strain evidence="3 4">123E</strain>
    </source>
</reference>
<comment type="caution">
    <text evidence="3">The sequence shown here is derived from an EMBL/GenBank/DDBJ whole genome shotgun (WGS) entry which is preliminary data.</text>
</comment>
<sequence length="416" mass="48498">MQDILAPFLWIFALVYIDDIVIYSTTFEDHCKHLDEVFSTIARSGITLSLNKCHIAYQSLLLLGQKVSRLGVSVHKEKINTIQQLISPADKKTLQTFLGMAGYFTSYIPFYNWIISPLFKLLRKGAEWKWTDLHEHAFKLIKEALMNTPVLAYPVLGLPYRVYTDVCDVEFEETTVHIERVIAYWSRILSDTENRYSPTEREALALREGLIKFQCYLEGTKFLAITDHATLTWSQTYTSEEYKSRVLQIATQQARINCKLETKKQVRRIKFSHLSTKPELKKIKLKISSHCQLVVTIDPQEQSRFQEAYLEDPHYKAVLEALSKEHDLNNPPMAQYKVMENGLIYFRIEDNYKLCVPKKLQLEIIAENHDQLHLTAHAGYHCLYNYLASQYHWKGMLKQVREYATTCDICQKAKPK</sequence>
<dbReference type="InterPro" id="IPR041588">
    <property type="entry name" value="Integrase_H2C2"/>
</dbReference>
<dbReference type="Proteomes" id="UP000027456">
    <property type="component" value="Unassembled WGS sequence"/>
</dbReference>
<protein>
    <submittedName>
        <fullName evidence="3">Putative Gag-Pol polyprotein/retrotransposon</fullName>
    </submittedName>
</protein>
<dbReference type="EMBL" id="AZST01000800">
    <property type="protein sequence ID" value="KEP47239.1"/>
    <property type="molecule type" value="Genomic_DNA"/>
</dbReference>
<dbReference type="Gene3D" id="3.30.70.270">
    <property type="match status" value="2"/>
</dbReference>
<evidence type="ECO:0000313" key="4">
    <source>
        <dbReference type="Proteomes" id="UP000027456"/>
    </source>
</evidence>
<dbReference type="PROSITE" id="PS50878">
    <property type="entry name" value="RT_POL"/>
    <property type="match status" value="1"/>
</dbReference>
<dbReference type="Pfam" id="PF00078">
    <property type="entry name" value="RVT_1"/>
    <property type="match status" value="1"/>
</dbReference>
<feature type="domain" description="Reverse transcriptase" evidence="2">
    <location>
        <begin position="1"/>
        <end position="74"/>
    </location>
</feature>
<dbReference type="AlphaFoldDB" id="A0A074RKD2"/>
<dbReference type="GO" id="GO:0003824">
    <property type="term" value="F:catalytic activity"/>
    <property type="evidence" value="ECO:0007669"/>
    <property type="project" value="UniProtKB-KW"/>
</dbReference>
<evidence type="ECO:0000256" key="1">
    <source>
        <dbReference type="ARBA" id="ARBA00023268"/>
    </source>
</evidence>
<dbReference type="PANTHER" id="PTHR37984">
    <property type="entry name" value="PROTEIN CBG26694"/>
    <property type="match status" value="1"/>
</dbReference>
<dbReference type="PANTHER" id="PTHR37984:SF5">
    <property type="entry name" value="PROTEIN NYNRIN-LIKE"/>
    <property type="match status" value="1"/>
</dbReference>
<dbReference type="HOGENOM" id="CLU_000384_33_2_1"/>
<dbReference type="InterPro" id="IPR050951">
    <property type="entry name" value="Retrovirus_Pol_polyprotein"/>
</dbReference>
<dbReference type="OrthoDB" id="3364103at2759"/>
<name>A0A074RKD2_9AGAM</name>
<keyword evidence="1" id="KW-0511">Multifunctional enzyme</keyword>
<dbReference type="InterPro" id="IPR043502">
    <property type="entry name" value="DNA/RNA_pol_sf"/>
</dbReference>
<dbReference type="InterPro" id="IPR000477">
    <property type="entry name" value="RT_dom"/>
</dbReference>
<dbReference type="FunFam" id="3.30.70.270:FF:000020">
    <property type="entry name" value="Transposon Tf2-6 polyprotein-like Protein"/>
    <property type="match status" value="1"/>
</dbReference>
<accession>A0A074RKD2</accession>
<dbReference type="Pfam" id="PF17919">
    <property type="entry name" value="RT_RNaseH_2"/>
    <property type="match status" value="1"/>
</dbReference>
<dbReference type="Gene3D" id="1.10.340.70">
    <property type="match status" value="1"/>
</dbReference>
<gene>
    <name evidence="3" type="ORF">V565_163100</name>
</gene>
<evidence type="ECO:0000259" key="2">
    <source>
        <dbReference type="PROSITE" id="PS50878"/>
    </source>
</evidence>
<keyword evidence="4" id="KW-1185">Reference proteome</keyword>
<evidence type="ECO:0000313" key="3">
    <source>
        <dbReference type="EMBL" id="KEP47239.1"/>
    </source>
</evidence>
<organism evidence="3 4">
    <name type="scientific">Rhizoctonia solani 123E</name>
    <dbReference type="NCBI Taxonomy" id="1423351"/>
    <lineage>
        <taxon>Eukaryota</taxon>
        <taxon>Fungi</taxon>
        <taxon>Dikarya</taxon>
        <taxon>Basidiomycota</taxon>
        <taxon>Agaricomycotina</taxon>
        <taxon>Agaricomycetes</taxon>
        <taxon>Cantharellales</taxon>
        <taxon>Ceratobasidiaceae</taxon>
        <taxon>Rhizoctonia</taxon>
    </lineage>
</organism>
<dbReference type="STRING" id="1423351.A0A074RKD2"/>
<dbReference type="Pfam" id="PF17921">
    <property type="entry name" value="Integrase_H2C2"/>
    <property type="match status" value="1"/>
</dbReference>
<dbReference type="InterPro" id="IPR041577">
    <property type="entry name" value="RT_RNaseH_2"/>
</dbReference>
<proteinExistence type="predicted"/>